<evidence type="ECO:0000313" key="4">
    <source>
        <dbReference type="EMBL" id="MDQ1122551.1"/>
    </source>
</evidence>
<name>A0ABU0TSB6_MICTR</name>
<evidence type="ECO:0000313" key="5">
    <source>
        <dbReference type="Proteomes" id="UP001226691"/>
    </source>
</evidence>
<feature type="domain" description="Prepilin type IV endopeptidase peptidase" evidence="3">
    <location>
        <begin position="11"/>
        <end position="112"/>
    </location>
</feature>
<keyword evidence="4" id="KW-0489">Methyltransferase</keyword>
<evidence type="ECO:0000256" key="1">
    <source>
        <dbReference type="ARBA" id="ARBA00005801"/>
    </source>
</evidence>
<dbReference type="GO" id="GO:0032259">
    <property type="term" value="P:methylation"/>
    <property type="evidence" value="ECO:0007669"/>
    <property type="project" value="UniProtKB-KW"/>
</dbReference>
<keyword evidence="2" id="KW-1133">Transmembrane helix</keyword>
<keyword evidence="2" id="KW-0472">Membrane</keyword>
<dbReference type="EC" id="3.4.23.43" evidence="4"/>
<reference evidence="4 5" key="1">
    <citation type="submission" date="2023-07" db="EMBL/GenBank/DDBJ databases">
        <title>Functional and genomic diversity of the sorghum phyllosphere microbiome.</title>
        <authorList>
            <person name="Shade A."/>
        </authorList>
    </citation>
    <scope>NUCLEOTIDE SEQUENCE [LARGE SCALE GENOMIC DNA]</scope>
    <source>
        <strain evidence="4 5">SORGH_AS_1207</strain>
    </source>
</reference>
<comment type="caution">
    <text evidence="4">The sequence shown here is derived from an EMBL/GenBank/DDBJ whole genome shotgun (WGS) entry which is preliminary data.</text>
</comment>
<sequence>MSSALVPALAVFALLGVVLAVVDVRTRRLPDAILMPGGAAAVLSLCAAAIGVGEPWRLLGVAGGAIGAFVTCLALHLARPASFGGGDVKLAGLCGAFLGWCGPEAVASGIAAGVVVGGVAAAGAVLAGARGATIAFGPFLVLGTWWRLLTGPW</sequence>
<gene>
    <name evidence="4" type="ORF">QE412_001124</name>
</gene>
<dbReference type="Gene3D" id="1.20.120.1220">
    <property type="match status" value="1"/>
</dbReference>
<dbReference type="InterPro" id="IPR050882">
    <property type="entry name" value="Prepilin_peptidase/N-MTase"/>
</dbReference>
<dbReference type="EC" id="2.1.1.-" evidence="4"/>
<evidence type="ECO:0000259" key="3">
    <source>
        <dbReference type="Pfam" id="PF01478"/>
    </source>
</evidence>
<feature type="transmembrane region" description="Helical" evidence="2">
    <location>
        <begin position="58"/>
        <end position="78"/>
    </location>
</feature>
<dbReference type="Proteomes" id="UP001226691">
    <property type="component" value="Unassembled WGS sequence"/>
</dbReference>
<dbReference type="PANTHER" id="PTHR30487">
    <property type="entry name" value="TYPE 4 PREPILIN-LIKE PROTEINS LEADER PEPTIDE-PROCESSING ENZYME"/>
    <property type="match status" value="1"/>
</dbReference>
<dbReference type="GO" id="GO:0008168">
    <property type="term" value="F:methyltransferase activity"/>
    <property type="evidence" value="ECO:0007669"/>
    <property type="project" value="UniProtKB-KW"/>
</dbReference>
<feature type="transmembrane region" description="Helical" evidence="2">
    <location>
        <begin position="30"/>
        <end position="51"/>
    </location>
</feature>
<protein>
    <submittedName>
        <fullName evidence="4">Leader peptidase (Prepilin peptidase)/N-methyltransferase</fullName>
        <ecNumber evidence="4">2.1.1.-</ecNumber>
        <ecNumber evidence="4">3.4.23.43</ecNumber>
    </submittedName>
</protein>
<feature type="transmembrane region" description="Helical" evidence="2">
    <location>
        <begin position="105"/>
        <end position="125"/>
    </location>
</feature>
<feature type="transmembrane region" description="Helical" evidence="2">
    <location>
        <begin position="132"/>
        <end position="149"/>
    </location>
</feature>
<dbReference type="PANTHER" id="PTHR30487:SF0">
    <property type="entry name" value="PREPILIN LEADER PEPTIDASE_N-METHYLTRANSFERASE-RELATED"/>
    <property type="match status" value="1"/>
</dbReference>
<dbReference type="Pfam" id="PF01478">
    <property type="entry name" value="Peptidase_A24"/>
    <property type="match status" value="1"/>
</dbReference>
<keyword evidence="4" id="KW-0808">Transferase</keyword>
<keyword evidence="4" id="KW-0378">Hydrolase</keyword>
<proteinExistence type="inferred from homology"/>
<dbReference type="EMBL" id="JAUTBF010000001">
    <property type="protein sequence ID" value="MDQ1122551.1"/>
    <property type="molecule type" value="Genomic_DNA"/>
</dbReference>
<evidence type="ECO:0000256" key="2">
    <source>
        <dbReference type="SAM" id="Phobius"/>
    </source>
</evidence>
<comment type="similarity">
    <text evidence="1">Belongs to the peptidase A24 family.</text>
</comment>
<keyword evidence="5" id="KW-1185">Reference proteome</keyword>
<organism evidence="4 5">
    <name type="scientific">Microbacterium trichothecenolyticum</name>
    <name type="common">Aureobacterium trichothecenolyticum</name>
    <dbReference type="NCBI Taxonomy" id="69370"/>
    <lineage>
        <taxon>Bacteria</taxon>
        <taxon>Bacillati</taxon>
        <taxon>Actinomycetota</taxon>
        <taxon>Actinomycetes</taxon>
        <taxon>Micrococcales</taxon>
        <taxon>Microbacteriaceae</taxon>
        <taxon>Microbacterium</taxon>
    </lineage>
</organism>
<dbReference type="InterPro" id="IPR000045">
    <property type="entry name" value="Prepilin_IV_endopep_pep"/>
</dbReference>
<keyword evidence="2" id="KW-0812">Transmembrane</keyword>
<accession>A0ABU0TSB6</accession>
<dbReference type="GO" id="GO:0004190">
    <property type="term" value="F:aspartic-type endopeptidase activity"/>
    <property type="evidence" value="ECO:0007669"/>
    <property type="project" value="UniProtKB-EC"/>
</dbReference>
<dbReference type="RefSeq" id="WP_307481080.1">
    <property type="nucleotide sequence ID" value="NZ_JAUTBF010000001.1"/>
</dbReference>